<comment type="caution">
    <text evidence="1">The sequence shown here is derived from an EMBL/GenBank/DDBJ whole genome shotgun (WGS) entry which is preliminary data.</text>
</comment>
<sequence>MTLTDAREALADHSSFIGYLIGLAAVARMIRTLADDAGPTAALHDDPDDFVYALLGLASLGSGIERLAKCPPLQQCSVEQPVTRWLQ</sequence>
<evidence type="ECO:0000313" key="1">
    <source>
        <dbReference type="EMBL" id="ORJ57309.1"/>
    </source>
</evidence>
<reference evidence="1 2" key="1">
    <citation type="submission" date="2017-03" db="EMBL/GenBank/DDBJ databases">
        <title>Genomic insights into Mycobacterium simiae human colonization.</title>
        <authorList>
            <person name="Steffani J.L."/>
            <person name="Brunck M.E."/>
            <person name="Cruz E."/>
            <person name="Montiel R."/>
            <person name="Barona F."/>
        </authorList>
    </citation>
    <scope>NUCLEOTIDE SEQUENCE [LARGE SCALE GENOMIC DNA]</scope>
    <source>
        <strain evidence="1 2">MsiGto</strain>
    </source>
</reference>
<name>A0A1X0XWS5_MYCSI</name>
<dbReference type="AlphaFoldDB" id="A0A1X0XWS5"/>
<gene>
    <name evidence="1" type="ORF">B5M45_22375</name>
</gene>
<protein>
    <submittedName>
        <fullName evidence="1">Uncharacterized protein</fullName>
    </submittedName>
</protein>
<proteinExistence type="predicted"/>
<dbReference type="RefSeq" id="WP_084952706.1">
    <property type="nucleotide sequence ID" value="NZ_MZZM01000026.1"/>
</dbReference>
<dbReference type="Proteomes" id="UP000193040">
    <property type="component" value="Unassembled WGS sequence"/>
</dbReference>
<keyword evidence="2" id="KW-1185">Reference proteome</keyword>
<accession>A0A1X0XWS5</accession>
<dbReference type="EMBL" id="MZZM01000026">
    <property type="protein sequence ID" value="ORJ57309.1"/>
    <property type="molecule type" value="Genomic_DNA"/>
</dbReference>
<organism evidence="1 2">
    <name type="scientific">Mycobacterium simiae</name>
    <name type="common">Mycobacterium habana</name>
    <dbReference type="NCBI Taxonomy" id="1784"/>
    <lineage>
        <taxon>Bacteria</taxon>
        <taxon>Bacillati</taxon>
        <taxon>Actinomycetota</taxon>
        <taxon>Actinomycetes</taxon>
        <taxon>Mycobacteriales</taxon>
        <taxon>Mycobacteriaceae</taxon>
        <taxon>Mycobacterium</taxon>
        <taxon>Mycobacterium simiae complex</taxon>
    </lineage>
</organism>
<evidence type="ECO:0000313" key="2">
    <source>
        <dbReference type="Proteomes" id="UP000193040"/>
    </source>
</evidence>